<dbReference type="InterPro" id="IPR015943">
    <property type="entry name" value="WD40/YVTN_repeat-like_dom_sf"/>
</dbReference>
<feature type="region of interest" description="Disordered" evidence="5">
    <location>
        <begin position="1492"/>
        <end position="1514"/>
    </location>
</feature>
<feature type="region of interest" description="Disordered" evidence="5">
    <location>
        <begin position="512"/>
        <end position="601"/>
    </location>
</feature>
<dbReference type="Pfam" id="PF16755">
    <property type="entry name" value="Beta-prop_NUP159_NUP214"/>
    <property type="match status" value="1"/>
</dbReference>
<feature type="compositionally biased region" description="Polar residues" evidence="5">
    <location>
        <begin position="1457"/>
        <end position="1466"/>
    </location>
</feature>
<feature type="compositionally biased region" description="Polar residues" evidence="5">
    <location>
        <begin position="831"/>
        <end position="850"/>
    </location>
</feature>
<protein>
    <recommendedName>
        <fullName evidence="6">Nucleoporin Nup159/Nup146 N-terminal domain-containing protein</fullName>
    </recommendedName>
</protein>
<sequence>MAELTRLVRPAPQVSVSTSSKECHSEGIKYPNFRLLNKKSRVSLSPQYLSTDQNYAYRTMVVSNKNGWFAAVHNNAGIFAAVLSPLSELRRSMKDISPFVAQRTLSFSTSEPNLLALANNDSRLVVGFKSGQIIVYDTSAVFTPGSNEIQPIGILQTSQQPIIDIASNPNTEDPTLSALLAVVRVDGSVHVFNTNLEPQGGWIAGDADSAPVTVAWSPKGKQLAIGLRLGDILTFTLDNKSTPQRHIPPTSQGTLVSLSWLAPGHTFRTTYAASEPVHHIVHSDKRMSPIVWTRLEHSFQVPDRRRQNSYSVVLPKWDNEADDRFLVVVGDASCTDLEIIANVGMEWFQQSQENPLSIPLDKDSEDTVLLSLQLDLTDLESAEGGFPILYAYLNDGTVQGWYVDHPERKQYAGMAGMATNMMSSTSQSQQTSAFGQPTSSPSFGQPSGFGSSTKNLASFGAASGTTTSAFGQPSFGQSAFSQVVQTPPFGSSNSSGPFSSFASDSTSPFGAGFGSQAPATSSFGTSSVEAAPQITRDDSMSDSTPAFGGLSLGESSDEATRTKSTFGGGGGMFGTPTPLPLPPNHPSNQLTQPSTSAFGSGSGSFIKPASGFGAFGGTSTGNFGAFGNASNSTSTSTSTNAFSAGAFSANPNQTSAFAASNEQPKSSSGFGQSGFGQPAFGQSSFGKPSFGQTSFGQSSFVKPAVSNPSAGGFGAFAQTGPVSLASAASVPSKSDGGGGGFASFSNAPSTFGSANSGGAKDGDGGFSAFASKSPSPFGQSSTENKAASPFGSQLSGTSGGAFSNFASSGPSVFGQPAAASVGGAFGGLKSESPSVFGQPAPLSSVSTFGQPSGDALGTPSTSVFGQPVPSGSGGAFGGLRSDSPSIFGSPAPTSSTPFGVSQLAQSSASGIGSMKAQQITPPVKSEPGSPTLPSSPASASPSPSPTPQPSSPVKAASGGAFGDPQSVSSSAFKPATGFGAFSNTLSSSSPFLNPDKPVVSAFGTPSSGALGSATKYSATGPTFGSTSKLGFGFGIKKPESVSPPASSQASASTAFDAFSGTNLSFTEAAGPTQAFSNKLSETGEPAIKPSSPMTTSSPVRDLLGADVKTEDDDAQAALTDKDKGNTQKQDEDQPASTPQARLDKGKGKAQKENGDDQPARTMTIQSGDGRGKVIEEPSKDTFHESISSASSSFVEVNGSDDNAEGKDEVPESDRESEEQHGDDDDGDFLSESYGSQSGEDEEELEEGESEGVDENFEEPSPLSSPEPTEIPLPRSRSNTPQAEAPKVDPASPLSSDDSDSSRLSTIREESTTPPGSPPRTQTVGVPAIVAPTPINSPTPTTSLGIGRPSTRPTRSSPLANKPLTTGDATNEEEEEIGVRPTIIMKPRPASPRTPFGVLPKSRSTSPEEAKDGKRPKTPPLLSSFFGSTPTPSTPKPAPATLPSSATPSKAPVGQITPLLNTPMSGFSSSSSSSSLFGKPFSLQPPAIGAEAAPSTLGIFSPPVNPEVRSSPQRLPTPLVGSQRGPFSPPVESNTAGFPASGALTGQMVPPASMPVPQENGMQKECHIVVDAMEKDLERLRVMAQSVAKKRENLSRSAGGSRRQQDLGHPEKWAMSDSTQFGVLLRQYEHDISELKSSAEKQKEELRELGKSIIKAGTRREEIARFNKAKSDNEFSKMLRSRTLGPEHLENQTQLRRNIRALRNKVDQLEDQLRAHKKRLSEVNSGRPTLKPPSLDTIHRTYRNIDLALQQQSDDLAQLTARFLKLDLNASFYSSHNVKDPRLPQFPPRSRPSIITQDVAVTTAAALNAERSAHNLKTMLLKARKDPLLNVKAKELVEGGTKVPTSYNTPKAASSFSVGSGLQFSTPIIQRPLFGTSPSNPEVGHWDTLSFPEDNFQPSSIPLSSGGRRGVTPQRKHEPAPPVRKSPAPEPSGGPKATATSPAGFDWGNLPTFNKPSPVLPGFDMVMSNPPSTPPVGFGPRP</sequence>
<evidence type="ECO:0000256" key="2">
    <source>
        <dbReference type="ARBA" id="ARBA00022448"/>
    </source>
</evidence>
<feature type="region of interest" description="Disordered" evidence="5">
    <location>
        <begin position="1587"/>
        <end position="1613"/>
    </location>
</feature>
<dbReference type="Proteomes" id="UP000772434">
    <property type="component" value="Unassembled WGS sequence"/>
</dbReference>
<evidence type="ECO:0000256" key="5">
    <source>
        <dbReference type="SAM" id="MobiDB-lite"/>
    </source>
</evidence>
<evidence type="ECO:0000256" key="3">
    <source>
        <dbReference type="ARBA" id="ARBA00023242"/>
    </source>
</evidence>
<feature type="region of interest" description="Disordered" evidence="5">
    <location>
        <begin position="1074"/>
        <end position="1479"/>
    </location>
</feature>
<feature type="compositionally biased region" description="Basic and acidic residues" evidence="5">
    <location>
        <begin position="1119"/>
        <end position="1131"/>
    </location>
</feature>
<feature type="compositionally biased region" description="Basic and acidic residues" evidence="5">
    <location>
        <begin position="1203"/>
        <end position="1219"/>
    </location>
</feature>
<feature type="compositionally biased region" description="Low complexity" evidence="5">
    <location>
        <begin position="423"/>
        <end position="449"/>
    </location>
</feature>
<feature type="compositionally biased region" description="Low complexity" evidence="5">
    <location>
        <begin position="666"/>
        <end position="691"/>
    </location>
</feature>
<feature type="compositionally biased region" description="Polar residues" evidence="5">
    <location>
        <begin position="1350"/>
        <end position="1368"/>
    </location>
</feature>
<evidence type="ECO:0000259" key="6">
    <source>
        <dbReference type="Pfam" id="PF16755"/>
    </source>
</evidence>
<evidence type="ECO:0000256" key="4">
    <source>
        <dbReference type="SAM" id="Coils"/>
    </source>
</evidence>
<feature type="compositionally biased region" description="Polar residues" evidence="5">
    <location>
        <begin position="882"/>
        <end position="920"/>
    </location>
</feature>
<comment type="subcellular location">
    <subcellularLocation>
        <location evidence="1">Nucleus</location>
    </subcellularLocation>
</comment>
<feature type="compositionally biased region" description="Basic and acidic residues" evidence="5">
    <location>
        <begin position="1405"/>
        <end position="1414"/>
    </location>
</feature>
<feature type="region of interest" description="Disordered" evidence="5">
    <location>
        <begin position="657"/>
        <end position="691"/>
    </location>
</feature>
<evidence type="ECO:0000256" key="1">
    <source>
        <dbReference type="ARBA" id="ARBA00004123"/>
    </source>
</evidence>
<feature type="domain" description="Nucleoporin Nup159/Nup146 N-terminal" evidence="6">
    <location>
        <begin position="61"/>
        <end position="377"/>
    </location>
</feature>
<organism evidence="7 8">
    <name type="scientific">Rhodocollybia butyracea</name>
    <dbReference type="NCBI Taxonomy" id="206335"/>
    <lineage>
        <taxon>Eukaryota</taxon>
        <taxon>Fungi</taxon>
        <taxon>Dikarya</taxon>
        <taxon>Basidiomycota</taxon>
        <taxon>Agaricomycotina</taxon>
        <taxon>Agaricomycetes</taxon>
        <taxon>Agaricomycetidae</taxon>
        <taxon>Agaricales</taxon>
        <taxon>Marasmiineae</taxon>
        <taxon>Omphalotaceae</taxon>
        <taxon>Rhodocollybia</taxon>
    </lineage>
</organism>
<feature type="coiled-coil region" evidence="4">
    <location>
        <begin position="1691"/>
        <end position="1725"/>
    </location>
</feature>
<feature type="region of interest" description="Disordered" evidence="5">
    <location>
        <begin position="422"/>
        <end position="449"/>
    </location>
</feature>
<feature type="compositionally biased region" description="Polar residues" evidence="5">
    <location>
        <begin position="517"/>
        <end position="528"/>
    </location>
</feature>
<feature type="compositionally biased region" description="Basic and acidic residues" evidence="5">
    <location>
        <begin position="1141"/>
        <end position="1158"/>
    </location>
</feature>
<accession>A0A9P5PV22</accession>
<feature type="compositionally biased region" description="Low complexity" evidence="5">
    <location>
        <begin position="766"/>
        <end position="778"/>
    </location>
</feature>
<feature type="region of interest" description="Disordered" evidence="5">
    <location>
        <begin position="828"/>
        <end position="973"/>
    </location>
</feature>
<feature type="compositionally biased region" description="Polar residues" evidence="5">
    <location>
        <begin position="779"/>
        <end position="793"/>
    </location>
</feature>
<name>A0A9P5PV22_9AGAR</name>
<proteinExistence type="predicted"/>
<feature type="compositionally biased region" description="Low complexity" evidence="5">
    <location>
        <begin position="929"/>
        <end position="941"/>
    </location>
</feature>
<evidence type="ECO:0000313" key="8">
    <source>
        <dbReference type="Proteomes" id="UP000772434"/>
    </source>
</evidence>
<feature type="compositionally biased region" description="Basic and acidic residues" evidence="5">
    <location>
        <begin position="1169"/>
        <end position="1183"/>
    </location>
</feature>
<dbReference type="EMBL" id="JADNRY010000021">
    <property type="protein sequence ID" value="KAF9072966.1"/>
    <property type="molecule type" value="Genomic_DNA"/>
</dbReference>
<feature type="compositionally biased region" description="Polar residues" evidence="5">
    <location>
        <begin position="586"/>
        <end position="598"/>
    </location>
</feature>
<dbReference type="SUPFAM" id="SSF117289">
    <property type="entry name" value="Nucleoporin domain"/>
    <property type="match status" value="1"/>
</dbReference>
<dbReference type="Gene3D" id="2.130.10.10">
    <property type="entry name" value="YVTN repeat-like/Quinoprotein amine dehydrogenase"/>
    <property type="match status" value="1"/>
</dbReference>
<dbReference type="OrthoDB" id="248320at2759"/>
<dbReference type="GO" id="GO:0005634">
    <property type="term" value="C:nucleus"/>
    <property type="evidence" value="ECO:0007669"/>
    <property type="project" value="UniProtKB-SubCell"/>
</dbReference>
<keyword evidence="3" id="KW-0539">Nucleus</keyword>
<feature type="compositionally biased region" description="Acidic residues" evidence="5">
    <location>
        <begin position="1238"/>
        <end position="1257"/>
    </location>
</feature>
<feature type="compositionally biased region" description="Low complexity" evidence="5">
    <location>
        <begin position="1440"/>
        <end position="1451"/>
    </location>
</feature>
<feature type="compositionally biased region" description="Low complexity" evidence="5">
    <location>
        <begin position="1331"/>
        <end position="1342"/>
    </location>
</feature>
<feature type="compositionally biased region" description="Pro residues" evidence="5">
    <location>
        <begin position="1919"/>
        <end position="1931"/>
    </location>
</feature>
<comment type="caution">
    <text evidence="7">The sequence shown here is derived from an EMBL/GenBank/DDBJ whole genome shotgun (WGS) entry which is preliminary data.</text>
</comment>
<keyword evidence="4" id="KW-0175">Coiled coil</keyword>
<evidence type="ECO:0000313" key="7">
    <source>
        <dbReference type="EMBL" id="KAF9072966.1"/>
    </source>
</evidence>
<keyword evidence="2" id="KW-0813">Transport</keyword>
<gene>
    <name evidence="7" type="ORF">BDP27DRAFT_1319723</name>
</gene>
<feature type="region of interest" description="Disordered" evidence="5">
    <location>
        <begin position="752"/>
        <end position="793"/>
    </location>
</feature>
<dbReference type="InterPro" id="IPR039462">
    <property type="entry name" value="Nup159/Nup146_N"/>
</dbReference>
<feature type="region of interest" description="Disordered" evidence="5">
    <location>
        <begin position="726"/>
        <end position="745"/>
    </location>
</feature>
<feature type="region of interest" description="Disordered" evidence="5">
    <location>
        <begin position="1871"/>
        <end position="1981"/>
    </location>
</feature>
<feature type="coiled-coil region" evidence="4">
    <location>
        <begin position="1624"/>
        <end position="1651"/>
    </location>
</feature>
<reference evidence="7" key="1">
    <citation type="submission" date="2020-11" db="EMBL/GenBank/DDBJ databases">
        <authorList>
            <consortium name="DOE Joint Genome Institute"/>
            <person name="Ahrendt S."/>
            <person name="Riley R."/>
            <person name="Andreopoulos W."/>
            <person name="Labutti K."/>
            <person name="Pangilinan J."/>
            <person name="Ruiz-Duenas F.J."/>
            <person name="Barrasa J.M."/>
            <person name="Sanchez-Garcia M."/>
            <person name="Camarero S."/>
            <person name="Miyauchi S."/>
            <person name="Serrano A."/>
            <person name="Linde D."/>
            <person name="Babiker R."/>
            <person name="Drula E."/>
            <person name="Ayuso-Fernandez I."/>
            <person name="Pacheco R."/>
            <person name="Padilla G."/>
            <person name="Ferreira P."/>
            <person name="Barriuso J."/>
            <person name="Kellner H."/>
            <person name="Castanera R."/>
            <person name="Alfaro M."/>
            <person name="Ramirez L."/>
            <person name="Pisabarro A.G."/>
            <person name="Kuo A."/>
            <person name="Tritt A."/>
            <person name="Lipzen A."/>
            <person name="He G."/>
            <person name="Yan M."/>
            <person name="Ng V."/>
            <person name="Cullen D."/>
            <person name="Martin F."/>
            <person name="Rosso M.-N."/>
            <person name="Henrissat B."/>
            <person name="Hibbett D."/>
            <person name="Martinez A.T."/>
            <person name="Grigoriev I.V."/>
        </authorList>
    </citation>
    <scope>NUCLEOTIDE SEQUENCE</scope>
    <source>
        <strain evidence="7">AH 40177</strain>
    </source>
</reference>
<keyword evidence="8" id="KW-1185">Reference proteome</keyword>
<feature type="compositionally biased region" description="Basic and acidic residues" evidence="5">
    <location>
        <begin position="1602"/>
        <end position="1613"/>
    </location>
</feature>